<dbReference type="GeneID" id="63838994"/>
<proteinExistence type="predicted"/>
<protein>
    <submittedName>
        <fullName evidence="1">Uncharacterized protein</fullName>
    </submittedName>
</protein>
<accession>A0A9P4XTB6</accession>
<comment type="caution">
    <text evidence="1">The sequence shown here is derived from an EMBL/GenBank/DDBJ whole genome shotgun (WGS) entry which is preliminary data.</text>
</comment>
<reference evidence="1" key="1">
    <citation type="journal article" date="2020" name="Phytopathology">
        <title>Genome sequence of the chestnut blight fungus Cryphonectria parasitica EP155: A fundamental resource for an archetypical invasive plant pathogen.</title>
        <authorList>
            <person name="Crouch J.A."/>
            <person name="Dawe A."/>
            <person name="Aerts A."/>
            <person name="Barry K."/>
            <person name="Churchill A.C.L."/>
            <person name="Grimwood J."/>
            <person name="Hillman B."/>
            <person name="Milgroom M.G."/>
            <person name="Pangilinan J."/>
            <person name="Smith M."/>
            <person name="Salamov A."/>
            <person name="Schmutz J."/>
            <person name="Yadav J."/>
            <person name="Grigoriev I.V."/>
            <person name="Nuss D."/>
        </authorList>
    </citation>
    <scope>NUCLEOTIDE SEQUENCE</scope>
    <source>
        <strain evidence="1">EP155</strain>
    </source>
</reference>
<dbReference type="AlphaFoldDB" id="A0A9P4XTB6"/>
<dbReference type="Proteomes" id="UP000803844">
    <property type="component" value="Unassembled WGS sequence"/>
</dbReference>
<gene>
    <name evidence="1" type="ORF">M406DRAFT_343424</name>
</gene>
<dbReference type="RefSeq" id="XP_040771284.1">
    <property type="nucleotide sequence ID" value="XM_040921865.1"/>
</dbReference>
<sequence>MFRAAHLVCVCVCVSEGKAPHQLNFSFSMQPTLRQERRMPILLTILLLHERCRE</sequence>
<evidence type="ECO:0000313" key="2">
    <source>
        <dbReference type="Proteomes" id="UP000803844"/>
    </source>
</evidence>
<dbReference type="EMBL" id="MU032353">
    <property type="protein sequence ID" value="KAF3760305.1"/>
    <property type="molecule type" value="Genomic_DNA"/>
</dbReference>
<evidence type="ECO:0000313" key="1">
    <source>
        <dbReference type="EMBL" id="KAF3760305.1"/>
    </source>
</evidence>
<organism evidence="1 2">
    <name type="scientific">Cryphonectria parasitica (strain ATCC 38755 / EP155)</name>
    <dbReference type="NCBI Taxonomy" id="660469"/>
    <lineage>
        <taxon>Eukaryota</taxon>
        <taxon>Fungi</taxon>
        <taxon>Dikarya</taxon>
        <taxon>Ascomycota</taxon>
        <taxon>Pezizomycotina</taxon>
        <taxon>Sordariomycetes</taxon>
        <taxon>Sordariomycetidae</taxon>
        <taxon>Diaporthales</taxon>
        <taxon>Cryphonectriaceae</taxon>
        <taxon>Cryphonectria-Endothia species complex</taxon>
        <taxon>Cryphonectria</taxon>
    </lineage>
</organism>
<name>A0A9P4XTB6_CRYP1</name>
<keyword evidence="2" id="KW-1185">Reference proteome</keyword>